<evidence type="ECO:0000259" key="2">
    <source>
        <dbReference type="PROSITE" id="PS52045"/>
    </source>
</evidence>
<evidence type="ECO:0000256" key="1">
    <source>
        <dbReference type="SAM" id="SignalP"/>
    </source>
</evidence>
<keyword evidence="4" id="KW-1185">Reference proteome</keyword>
<feature type="domain" description="Neprosin PEP catalytic" evidence="2">
    <location>
        <begin position="1"/>
        <end position="216"/>
    </location>
</feature>
<dbReference type="InterPro" id="IPR053168">
    <property type="entry name" value="Glutamic_endopeptidase"/>
</dbReference>
<evidence type="ECO:0000313" key="4">
    <source>
        <dbReference type="Proteomes" id="UP000652761"/>
    </source>
</evidence>
<gene>
    <name evidence="3" type="ORF">Taro_037614</name>
</gene>
<dbReference type="Proteomes" id="UP000652761">
    <property type="component" value="Unassembled WGS sequence"/>
</dbReference>
<dbReference type="PROSITE" id="PS52045">
    <property type="entry name" value="NEPROSIN_PEP_CD"/>
    <property type="match status" value="1"/>
</dbReference>
<keyword evidence="1" id="KW-0732">Signal</keyword>
<feature type="chain" id="PRO_5032360134" description="Neprosin PEP catalytic domain-containing protein" evidence="1">
    <location>
        <begin position="29"/>
        <end position="222"/>
    </location>
</feature>
<dbReference type="EMBL" id="NMUH01003286">
    <property type="protein sequence ID" value="MQM04808.1"/>
    <property type="molecule type" value="Genomic_DNA"/>
</dbReference>
<accession>A0A843WDC0</accession>
<feature type="signal peptide" evidence="1">
    <location>
        <begin position="1"/>
        <end position="28"/>
    </location>
</feature>
<protein>
    <recommendedName>
        <fullName evidence="2">Neprosin PEP catalytic domain-containing protein</fullName>
    </recommendedName>
</protein>
<proteinExistence type="predicted"/>
<evidence type="ECO:0000313" key="3">
    <source>
        <dbReference type="EMBL" id="MQM04808.1"/>
    </source>
</evidence>
<dbReference type="PANTHER" id="PTHR31589">
    <property type="entry name" value="PROTEIN, PUTATIVE (DUF239)-RELATED-RELATED"/>
    <property type="match status" value="1"/>
</dbReference>
<dbReference type="InterPro" id="IPR004314">
    <property type="entry name" value="Neprosin"/>
</dbReference>
<organism evidence="3 4">
    <name type="scientific">Colocasia esculenta</name>
    <name type="common">Wild taro</name>
    <name type="synonym">Arum esculentum</name>
    <dbReference type="NCBI Taxonomy" id="4460"/>
    <lineage>
        <taxon>Eukaryota</taxon>
        <taxon>Viridiplantae</taxon>
        <taxon>Streptophyta</taxon>
        <taxon>Embryophyta</taxon>
        <taxon>Tracheophyta</taxon>
        <taxon>Spermatophyta</taxon>
        <taxon>Magnoliopsida</taxon>
        <taxon>Liliopsida</taxon>
        <taxon>Araceae</taxon>
        <taxon>Aroideae</taxon>
        <taxon>Colocasieae</taxon>
        <taxon>Colocasia</taxon>
    </lineage>
</organism>
<dbReference type="Pfam" id="PF03080">
    <property type="entry name" value="Neprosin"/>
    <property type="match status" value="2"/>
</dbReference>
<dbReference type="PANTHER" id="PTHR31589:SF223">
    <property type="entry name" value="PROTEIN, PUTATIVE (DUF239)-RELATED"/>
    <property type="match status" value="1"/>
</dbReference>
<comment type="caution">
    <text evidence="3">The sequence shown here is derived from an EMBL/GenBank/DDBJ whole genome shotgun (WGS) entry which is preliminary data.</text>
</comment>
<name>A0A843WDC0_COLES</name>
<dbReference type="OrthoDB" id="1858978at2759"/>
<sequence length="222" mass="24695">MATHASRSSLVLFALCIAFHHHAVVVDAARSMLASPLKSPQVPRPLGIRGSLGPAGQLSAVSPSLYGDTRTRLFTHWTTRNDWSNGCYNSQCDRDTGDWWLYYQDHAHKSLAIGHWPKQLFTSLAENADSVMFGGEVFFNKDDDKGPPMGNGYLGIEQDKAASFTEMQHTDIYGNFDYFSIDDMKFYLDNEACYNTMMTQGSLGVLFFYGGPDNVGSGFEMN</sequence>
<reference evidence="3" key="1">
    <citation type="submission" date="2017-07" db="EMBL/GenBank/DDBJ databases">
        <title>Taro Niue Genome Assembly and Annotation.</title>
        <authorList>
            <person name="Atibalentja N."/>
            <person name="Keating K."/>
            <person name="Fields C.J."/>
        </authorList>
    </citation>
    <scope>NUCLEOTIDE SEQUENCE</scope>
    <source>
        <strain evidence="3">Niue_2</strain>
        <tissue evidence="3">Leaf</tissue>
    </source>
</reference>
<dbReference type="AlphaFoldDB" id="A0A843WDC0"/>